<keyword evidence="4" id="KW-0479">Metal-binding</keyword>
<dbReference type="SMART" id="SM00249">
    <property type="entry name" value="PHD"/>
    <property type="match status" value="1"/>
</dbReference>
<evidence type="ECO:0000256" key="17">
    <source>
        <dbReference type="ARBA" id="ARBA00080037"/>
    </source>
</evidence>
<dbReference type="CDD" id="cd15640">
    <property type="entry name" value="PHD_KDM7"/>
    <property type="match status" value="1"/>
</dbReference>
<keyword evidence="7" id="KW-0156">Chromatin regulator</keyword>
<name>A0A672ZGZ6_9TELE</name>
<evidence type="ECO:0000256" key="15">
    <source>
        <dbReference type="ARBA" id="ARBA00069186"/>
    </source>
</evidence>
<dbReference type="InterPro" id="IPR001965">
    <property type="entry name" value="Znf_PHD"/>
</dbReference>
<dbReference type="GO" id="GO:0007420">
    <property type="term" value="P:brain development"/>
    <property type="evidence" value="ECO:0007669"/>
    <property type="project" value="UniProtKB-ARBA"/>
</dbReference>
<keyword evidence="12" id="KW-0805">Transcription regulation</keyword>
<dbReference type="FunFam" id="1.20.58.1360:FF:000003">
    <property type="entry name" value="Lysine-specific demethylase 7A"/>
    <property type="match status" value="1"/>
</dbReference>
<feature type="region of interest" description="Disordered" evidence="19">
    <location>
        <begin position="567"/>
        <end position="667"/>
    </location>
</feature>
<protein>
    <recommendedName>
        <fullName evidence="15">Lysine-specific demethylase 7A</fullName>
    </recommendedName>
    <alternativeName>
        <fullName evidence="16">JmjC domain-containing histone demethylation protein 1D</fullName>
    </alternativeName>
    <alternativeName>
        <fullName evidence="17">Lysine-specific demethylase 7</fullName>
    </alternativeName>
</protein>
<evidence type="ECO:0000256" key="12">
    <source>
        <dbReference type="ARBA" id="ARBA00023015"/>
    </source>
</evidence>
<dbReference type="FunFam" id="3.30.40.10:FF:000193">
    <property type="entry name" value="lysine-specific demethylase PHF2 isoform X1"/>
    <property type="match status" value="1"/>
</dbReference>
<keyword evidence="23" id="KW-1185">Reference proteome</keyword>
<dbReference type="Ensembl" id="ENSSORT00005016559.1">
    <property type="protein sequence ID" value="ENSSORP00005016059.1"/>
    <property type="gene ID" value="ENSSORG00005008103.1"/>
</dbReference>
<dbReference type="PROSITE" id="PS01359">
    <property type="entry name" value="ZF_PHD_1"/>
    <property type="match status" value="1"/>
</dbReference>
<keyword evidence="8" id="KW-0524">Neurogenesis</keyword>
<dbReference type="SUPFAM" id="SSF57903">
    <property type="entry name" value="FYVE/PHD zinc finger"/>
    <property type="match status" value="1"/>
</dbReference>
<dbReference type="Pfam" id="PF17811">
    <property type="entry name" value="JHD"/>
    <property type="match status" value="1"/>
</dbReference>
<dbReference type="Proteomes" id="UP000472271">
    <property type="component" value="Chromosome 12"/>
</dbReference>
<keyword evidence="11" id="KW-0408">Iron</keyword>
<proteinExistence type="inferred from homology"/>
<dbReference type="PANTHER" id="PTHR23123">
    <property type="entry name" value="PHD/F-BOX CONTAINING PROTEIN"/>
    <property type="match status" value="1"/>
</dbReference>
<dbReference type="GO" id="GO:0008270">
    <property type="term" value="F:zinc ion binding"/>
    <property type="evidence" value="ECO:0007669"/>
    <property type="project" value="UniProtKB-KW"/>
</dbReference>
<dbReference type="InterPro" id="IPR019786">
    <property type="entry name" value="Zinc_finger_PHD-type_CS"/>
</dbReference>
<evidence type="ECO:0000256" key="8">
    <source>
        <dbReference type="ARBA" id="ARBA00022902"/>
    </source>
</evidence>
<evidence type="ECO:0000256" key="16">
    <source>
        <dbReference type="ARBA" id="ARBA00076086"/>
    </source>
</evidence>
<evidence type="ECO:0000256" key="1">
    <source>
        <dbReference type="ARBA" id="ARBA00001954"/>
    </source>
</evidence>
<dbReference type="SUPFAM" id="SSF51197">
    <property type="entry name" value="Clavaminate synthase-like"/>
    <property type="match status" value="1"/>
</dbReference>
<dbReference type="InterPro" id="IPR003347">
    <property type="entry name" value="JmjC_dom"/>
</dbReference>
<keyword evidence="5 18" id="KW-0863">Zinc-finger</keyword>
<dbReference type="Pfam" id="PF02373">
    <property type="entry name" value="JmjC"/>
    <property type="match status" value="1"/>
</dbReference>
<keyword evidence="9" id="KW-0223">Dioxygenase</keyword>
<accession>A0A672ZGZ6</accession>
<keyword evidence="14" id="KW-0539">Nucleus</keyword>
<comment type="cofactor">
    <cofactor evidence="1">
        <name>Fe(2+)</name>
        <dbReference type="ChEBI" id="CHEBI:29033"/>
    </cofactor>
</comment>
<evidence type="ECO:0000256" key="5">
    <source>
        <dbReference type="ARBA" id="ARBA00022771"/>
    </source>
</evidence>
<dbReference type="GO" id="GO:0071558">
    <property type="term" value="F:histone H3K27me2/H3K27me3 demethylase activity"/>
    <property type="evidence" value="ECO:0007669"/>
    <property type="project" value="UniProtKB-ARBA"/>
</dbReference>
<dbReference type="InterPro" id="IPR019787">
    <property type="entry name" value="Znf_PHD-finger"/>
</dbReference>
<gene>
    <name evidence="22" type="primary">kdm7aa</name>
</gene>
<dbReference type="InterPro" id="IPR050690">
    <property type="entry name" value="JHDM1_Histone_Demethylase"/>
</dbReference>
<evidence type="ECO:0000313" key="22">
    <source>
        <dbReference type="Ensembl" id="ENSSORP00005016059.1"/>
    </source>
</evidence>
<evidence type="ECO:0000256" key="13">
    <source>
        <dbReference type="ARBA" id="ARBA00023163"/>
    </source>
</evidence>
<comment type="similarity">
    <text evidence="3">Belongs to the JHDM1 histone demethylase family. JHDM1D subfamily.</text>
</comment>
<feature type="domain" description="JmjC" evidence="21">
    <location>
        <begin position="198"/>
        <end position="354"/>
    </location>
</feature>
<dbReference type="Gene3D" id="2.60.120.650">
    <property type="entry name" value="Cupin"/>
    <property type="match status" value="1"/>
</dbReference>
<evidence type="ECO:0000256" key="14">
    <source>
        <dbReference type="ARBA" id="ARBA00023242"/>
    </source>
</evidence>
<sequence length="680" mass="77237">MAAAPLYCVCRQPYDVSRFMIECDICKDWFHGSCVQVEEHHAVDIDVYHCPNCDVIHGPSLMKKRNNWHRHDYTEPDDGTKPVQAGTPVFVKELQTRTFASGEEIMMQMKGEQVTRRYLERHGFNYPIVVTEMEGLGLKLPAPTFSVKDVEQYVGGDKVIDVIDVARQADSKMKLSEFVKYYTNPHRPKVLNLISLEFSDTKMSELVEVPDVAQKMSWVENYWPDDSFFPKPFVQKYCLMGVKDSYTDFHIDFGGTSVWYHVLWGEKIFYLIKPTPTNLALYEAWSSSPNQSEVFFGDKVDKCYKCVVTQGTTLLIPTGWIHAVLTSQDCMAFGGNFLHNLNIGMQLRCYEMERRLKTPDLFKFPYFEAICWYVAKNLLETLKELREDNCPPPTYLVEGVKALITALKTWLKREVSEPCEVPDNIRPNHLIKELTKEIRYLEEPGNGSKLVKSQGSGCAVGSGSNGCPATRSTLERLCQARRARRAARRLREQQRQAPKVPSNLDILEQHTREVLKRLEVGPLEEVSVHGKLNKASTASAAAAAESLEDNHLRLMLVNGRIISPSRCLPLEQREPGERQHRLQGDKSPMDSQGNSSSEAWDNQGLPSPLNRSHVTSPETDYQYCDPSMSPPLHPSKRHAPNPPPISNQATKGKRPKKGMATAKQRLGKILKLNRHSRVFV</sequence>
<dbReference type="Pfam" id="PF00628">
    <property type="entry name" value="PHD"/>
    <property type="match status" value="1"/>
</dbReference>
<reference evidence="22" key="2">
    <citation type="submission" date="2025-08" db="UniProtKB">
        <authorList>
            <consortium name="Ensembl"/>
        </authorList>
    </citation>
    <scope>IDENTIFICATION</scope>
</reference>
<evidence type="ECO:0000259" key="20">
    <source>
        <dbReference type="PROSITE" id="PS50016"/>
    </source>
</evidence>
<keyword evidence="13" id="KW-0804">Transcription</keyword>
<reference evidence="22" key="3">
    <citation type="submission" date="2025-09" db="UniProtKB">
        <authorList>
            <consortium name="Ensembl"/>
        </authorList>
    </citation>
    <scope>IDENTIFICATION</scope>
</reference>
<dbReference type="AlphaFoldDB" id="A0A672ZGZ6"/>
<evidence type="ECO:0000256" key="11">
    <source>
        <dbReference type="ARBA" id="ARBA00023004"/>
    </source>
</evidence>
<evidence type="ECO:0000313" key="23">
    <source>
        <dbReference type="Proteomes" id="UP000472271"/>
    </source>
</evidence>
<evidence type="ECO:0000256" key="3">
    <source>
        <dbReference type="ARBA" id="ARBA00006942"/>
    </source>
</evidence>
<evidence type="ECO:0000256" key="7">
    <source>
        <dbReference type="ARBA" id="ARBA00022853"/>
    </source>
</evidence>
<dbReference type="GO" id="GO:0032454">
    <property type="term" value="F:histone H3K9 demethylase activity"/>
    <property type="evidence" value="ECO:0007669"/>
    <property type="project" value="UniProtKB-ARBA"/>
</dbReference>
<evidence type="ECO:0000256" key="2">
    <source>
        <dbReference type="ARBA" id="ARBA00004123"/>
    </source>
</evidence>
<evidence type="ECO:0000256" key="18">
    <source>
        <dbReference type="PROSITE-ProRule" id="PRU00146"/>
    </source>
</evidence>
<dbReference type="PROSITE" id="PS51184">
    <property type="entry name" value="JMJC"/>
    <property type="match status" value="1"/>
</dbReference>
<feature type="compositionally biased region" description="Polar residues" evidence="19">
    <location>
        <begin position="589"/>
        <end position="600"/>
    </location>
</feature>
<evidence type="ECO:0000256" key="6">
    <source>
        <dbReference type="ARBA" id="ARBA00022833"/>
    </source>
</evidence>
<dbReference type="InterPro" id="IPR041070">
    <property type="entry name" value="JHD"/>
</dbReference>
<dbReference type="InterPro" id="IPR011011">
    <property type="entry name" value="Znf_FYVE_PHD"/>
</dbReference>
<keyword evidence="6" id="KW-0862">Zinc</keyword>
<evidence type="ECO:0000256" key="9">
    <source>
        <dbReference type="ARBA" id="ARBA00022964"/>
    </source>
</evidence>
<evidence type="ECO:0000256" key="4">
    <source>
        <dbReference type="ARBA" id="ARBA00022723"/>
    </source>
</evidence>
<dbReference type="SMART" id="SM00558">
    <property type="entry name" value="JmjC"/>
    <property type="match status" value="1"/>
</dbReference>
<keyword evidence="10" id="KW-0560">Oxidoreductase</keyword>
<dbReference type="PROSITE" id="PS50016">
    <property type="entry name" value="ZF_PHD_2"/>
    <property type="match status" value="1"/>
</dbReference>
<evidence type="ECO:0000256" key="10">
    <source>
        <dbReference type="ARBA" id="ARBA00023002"/>
    </source>
</evidence>
<organism evidence="22 23">
    <name type="scientific">Sphaeramia orbicularis</name>
    <name type="common">orbiculate cardinalfish</name>
    <dbReference type="NCBI Taxonomy" id="375764"/>
    <lineage>
        <taxon>Eukaryota</taxon>
        <taxon>Metazoa</taxon>
        <taxon>Chordata</taxon>
        <taxon>Craniata</taxon>
        <taxon>Vertebrata</taxon>
        <taxon>Euteleostomi</taxon>
        <taxon>Actinopterygii</taxon>
        <taxon>Neopterygii</taxon>
        <taxon>Teleostei</taxon>
        <taxon>Neoteleostei</taxon>
        <taxon>Acanthomorphata</taxon>
        <taxon>Gobiaria</taxon>
        <taxon>Kurtiformes</taxon>
        <taxon>Apogonoidei</taxon>
        <taxon>Apogonidae</taxon>
        <taxon>Apogoninae</taxon>
        <taxon>Sphaeramia</taxon>
    </lineage>
</organism>
<evidence type="ECO:0000256" key="19">
    <source>
        <dbReference type="SAM" id="MobiDB-lite"/>
    </source>
</evidence>
<feature type="compositionally biased region" description="Basic and acidic residues" evidence="19">
    <location>
        <begin position="571"/>
        <end position="588"/>
    </location>
</feature>
<evidence type="ECO:0000259" key="21">
    <source>
        <dbReference type="PROSITE" id="PS51184"/>
    </source>
</evidence>
<dbReference type="FunFam" id="2.60.120.650:FF:000021">
    <property type="entry name" value="Lysine-specific demethylase 7A"/>
    <property type="match status" value="1"/>
</dbReference>
<feature type="compositionally biased region" description="Polar residues" evidence="19">
    <location>
        <begin position="609"/>
        <end position="619"/>
    </location>
</feature>
<dbReference type="GO" id="GO:0005634">
    <property type="term" value="C:nucleus"/>
    <property type="evidence" value="ECO:0007669"/>
    <property type="project" value="UniProtKB-SubCell"/>
</dbReference>
<dbReference type="Gene3D" id="1.20.58.1360">
    <property type="match status" value="1"/>
</dbReference>
<reference evidence="22" key="1">
    <citation type="submission" date="2019-06" db="EMBL/GenBank/DDBJ databases">
        <authorList>
            <consortium name="Wellcome Sanger Institute Data Sharing"/>
        </authorList>
    </citation>
    <scope>NUCLEOTIDE SEQUENCE [LARGE SCALE GENOMIC DNA]</scope>
</reference>
<comment type="subcellular location">
    <subcellularLocation>
        <location evidence="2">Nucleus</location>
    </subcellularLocation>
</comment>
<feature type="domain" description="PHD-type" evidence="20">
    <location>
        <begin position="5"/>
        <end position="56"/>
    </location>
</feature>